<feature type="non-terminal residue" evidence="1">
    <location>
        <position position="60"/>
    </location>
</feature>
<proteinExistence type="predicted"/>
<evidence type="ECO:0000313" key="2">
    <source>
        <dbReference type="Proteomes" id="UP001233999"/>
    </source>
</evidence>
<organism evidence="1 2">
    <name type="scientific">Diploptera punctata</name>
    <name type="common">Pacific beetle cockroach</name>
    <dbReference type="NCBI Taxonomy" id="6984"/>
    <lineage>
        <taxon>Eukaryota</taxon>
        <taxon>Metazoa</taxon>
        <taxon>Ecdysozoa</taxon>
        <taxon>Arthropoda</taxon>
        <taxon>Hexapoda</taxon>
        <taxon>Insecta</taxon>
        <taxon>Pterygota</taxon>
        <taxon>Neoptera</taxon>
        <taxon>Polyneoptera</taxon>
        <taxon>Dictyoptera</taxon>
        <taxon>Blattodea</taxon>
        <taxon>Blaberoidea</taxon>
        <taxon>Blaberidae</taxon>
        <taxon>Diplopterinae</taxon>
        <taxon>Diploptera</taxon>
    </lineage>
</organism>
<reference evidence="1" key="1">
    <citation type="journal article" date="2023" name="IScience">
        <title>Live-bearing cockroach genome reveals convergent evolutionary mechanisms linked to viviparity in insects and beyond.</title>
        <authorList>
            <person name="Fouks B."/>
            <person name="Harrison M.C."/>
            <person name="Mikhailova A.A."/>
            <person name="Marchal E."/>
            <person name="English S."/>
            <person name="Carruthers M."/>
            <person name="Jennings E.C."/>
            <person name="Chiamaka E.L."/>
            <person name="Frigard R.A."/>
            <person name="Pippel M."/>
            <person name="Attardo G.M."/>
            <person name="Benoit J.B."/>
            <person name="Bornberg-Bauer E."/>
            <person name="Tobe S.S."/>
        </authorList>
    </citation>
    <scope>NUCLEOTIDE SEQUENCE</scope>
    <source>
        <strain evidence="1">Stay&amp;Tobe</strain>
    </source>
</reference>
<protein>
    <submittedName>
        <fullName evidence="1">Uncharacterized protein</fullName>
    </submittedName>
</protein>
<feature type="non-terminal residue" evidence="1">
    <location>
        <position position="1"/>
    </location>
</feature>
<dbReference type="AlphaFoldDB" id="A0AAD8AF87"/>
<gene>
    <name evidence="1" type="ORF">L9F63_026858</name>
</gene>
<accession>A0AAD8AF87</accession>
<comment type="caution">
    <text evidence="1">The sequence shown here is derived from an EMBL/GenBank/DDBJ whole genome shotgun (WGS) entry which is preliminary data.</text>
</comment>
<keyword evidence="2" id="KW-1185">Reference proteome</keyword>
<reference evidence="1" key="2">
    <citation type="submission" date="2023-05" db="EMBL/GenBank/DDBJ databases">
        <authorList>
            <person name="Fouks B."/>
        </authorList>
    </citation>
    <scope>NUCLEOTIDE SEQUENCE</scope>
    <source>
        <strain evidence="1">Stay&amp;Tobe</strain>
        <tissue evidence="1">Testes</tissue>
    </source>
</reference>
<name>A0AAD8AF87_DIPPU</name>
<dbReference type="EMBL" id="JASPKZ010001465">
    <property type="protein sequence ID" value="KAJ9598038.1"/>
    <property type="molecule type" value="Genomic_DNA"/>
</dbReference>
<evidence type="ECO:0000313" key="1">
    <source>
        <dbReference type="EMBL" id="KAJ9598038.1"/>
    </source>
</evidence>
<dbReference type="Proteomes" id="UP001233999">
    <property type="component" value="Unassembled WGS sequence"/>
</dbReference>
<sequence length="60" mass="6642">WLCSLPLVPCLRTIPAKSNAEGFVTPTRCSCDSVTSVSPPILVLTRKFVCWYVLHTALHI</sequence>